<dbReference type="HOGENOM" id="CLU_010579_1_0_1"/>
<dbReference type="SUPFAM" id="SSF48371">
    <property type="entry name" value="ARM repeat"/>
    <property type="match status" value="1"/>
</dbReference>
<dbReference type="GO" id="GO:0006361">
    <property type="term" value="P:transcription initiation at RNA polymerase I promoter"/>
    <property type="evidence" value="ECO:0007669"/>
    <property type="project" value="InterPro"/>
</dbReference>
<dbReference type="Pfam" id="PF05327">
    <property type="entry name" value="RRN3"/>
    <property type="match status" value="1"/>
</dbReference>
<sequence length="694" mass="78965">MQAAAATAATVAPLSRQSFKLSTGPLKPILKTSPSFNGKRKAADDDSLHSDSTMDGSQSPRKRQRVEFNMNLEIHEVGTRSVDEVKKEIQDALDGHSRGDDEEYDILKETLSGKQRLYEEEYEDDDSDPSLPEKRRQELKVYMVALASFIPHLGRSANGLVKEVLKCQWLGRDEQFVRVYTQFLGALISGQGSYLEQVLLSLVERFSDSRSSAWAVDGFAPVAKERVQERLHQALQYLLRVFPAAQSVLGRVIAKKYPFETESTRIHLAYVENLLRLREYAPQLKTEIMDLIISHLVQTDVHMQTDLDDLDDNLTAMVALALKSSQAAAELQGDDGDESDAESVVSDEDEDEYAKVNAVKESIEKMDFIMHLLFRLNEPQYADPESDEALESFSDLLAEFSNIILPTYKSRHTQFLVFHIAQKSERLMDAFCGTCINIAFESQRPLVLRQAACAYLASFVARGAHVPGHIVRTIFEVLGYHLDQMRTLYEASCRGPDVRRYAAFYSLTQALMYIFCFRWRDLVASVPEDVDEDDPSSYLDQDIEWIADVKDILRRNIYSRLNPLKVCSPGIVDQFALLAHRFRFMYIYPLIEANKRLRLSQFVSTAYANGGALRESGLDLSDESWQRLDSFFPFDPYQLPTSKRWVDSDYLQWQDIPGLNPDDSEDESDEEEEEVLDEELEEDTATDDETGADN</sequence>
<evidence type="ECO:0000313" key="3">
    <source>
        <dbReference type="EMBL" id="ETS88247.1"/>
    </source>
</evidence>
<proteinExistence type="inferred from homology"/>
<dbReference type="OrthoDB" id="26970at2759"/>
<dbReference type="KEGG" id="pfy:PFICI_02075"/>
<protein>
    <recommendedName>
        <fullName evidence="5">RNA polymerase I-specific transcription initiation factor rrn3</fullName>
    </recommendedName>
</protein>
<feature type="region of interest" description="Disordered" evidence="2">
    <location>
        <begin position="654"/>
        <end position="694"/>
    </location>
</feature>
<evidence type="ECO:0008006" key="5">
    <source>
        <dbReference type="Google" id="ProtNLM"/>
    </source>
</evidence>
<feature type="compositionally biased region" description="Acidic residues" evidence="2">
    <location>
        <begin position="662"/>
        <end position="694"/>
    </location>
</feature>
<dbReference type="InterPro" id="IPR007991">
    <property type="entry name" value="RNA_pol_I_trans_ini_fac_RRN3"/>
</dbReference>
<dbReference type="eggNOG" id="KOG2434">
    <property type="taxonomic scope" value="Eukaryota"/>
</dbReference>
<dbReference type="FunCoup" id="W3XRW4">
    <property type="interactions" value="645"/>
</dbReference>
<evidence type="ECO:0000256" key="1">
    <source>
        <dbReference type="ARBA" id="ARBA00010098"/>
    </source>
</evidence>
<dbReference type="GO" id="GO:0001181">
    <property type="term" value="F:RNA polymerase I general transcription initiation factor activity"/>
    <property type="evidence" value="ECO:0007669"/>
    <property type="project" value="InterPro"/>
</dbReference>
<dbReference type="InterPro" id="IPR016024">
    <property type="entry name" value="ARM-type_fold"/>
</dbReference>
<dbReference type="AlphaFoldDB" id="W3XRW4"/>
<dbReference type="GO" id="GO:0001042">
    <property type="term" value="F:RNA polymerase I core binding"/>
    <property type="evidence" value="ECO:0007669"/>
    <property type="project" value="TreeGrafter"/>
</dbReference>
<accession>W3XRW4</accession>
<evidence type="ECO:0000313" key="4">
    <source>
        <dbReference type="Proteomes" id="UP000030651"/>
    </source>
</evidence>
<dbReference type="PANTHER" id="PTHR12790">
    <property type="entry name" value="TRANSCRIPTION INITIATION FACTOR IA RRN3"/>
    <property type="match status" value="1"/>
</dbReference>
<evidence type="ECO:0000256" key="2">
    <source>
        <dbReference type="SAM" id="MobiDB-lite"/>
    </source>
</evidence>
<dbReference type="GO" id="GO:0005634">
    <property type="term" value="C:nucleus"/>
    <property type="evidence" value="ECO:0007669"/>
    <property type="project" value="TreeGrafter"/>
</dbReference>
<feature type="compositionally biased region" description="Polar residues" evidence="2">
    <location>
        <begin position="50"/>
        <end position="59"/>
    </location>
</feature>
<feature type="region of interest" description="Disordered" evidence="2">
    <location>
        <begin position="1"/>
        <end position="66"/>
    </location>
</feature>
<dbReference type="Proteomes" id="UP000030651">
    <property type="component" value="Unassembled WGS sequence"/>
</dbReference>
<dbReference type="STRING" id="1229662.W3XRW4"/>
<feature type="compositionally biased region" description="Low complexity" evidence="2">
    <location>
        <begin position="1"/>
        <end position="12"/>
    </location>
</feature>
<dbReference type="InParanoid" id="W3XRW4"/>
<gene>
    <name evidence="3" type="ORF">PFICI_02075</name>
</gene>
<dbReference type="RefSeq" id="XP_007828847.1">
    <property type="nucleotide sequence ID" value="XM_007830656.1"/>
</dbReference>
<comment type="similarity">
    <text evidence="1">Belongs to the RRN3 family.</text>
</comment>
<dbReference type="GeneID" id="19267088"/>
<organism evidence="3 4">
    <name type="scientific">Pestalotiopsis fici (strain W106-1 / CGMCC3.15140)</name>
    <dbReference type="NCBI Taxonomy" id="1229662"/>
    <lineage>
        <taxon>Eukaryota</taxon>
        <taxon>Fungi</taxon>
        <taxon>Dikarya</taxon>
        <taxon>Ascomycota</taxon>
        <taxon>Pezizomycotina</taxon>
        <taxon>Sordariomycetes</taxon>
        <taxon>Xylariomycetidae</taxon>
        <taxon>Amphisphaeriales</taxon>
        <taxon>Sporocadaceae</taxon>
        <taxon>Pestalotiopsis</taxon>
    </lineage>
</organism>
<name>W3XRW4_PESFW</name>
<keyword evidence="4" id="KW-1185">Reference proteome</keyword>
<dbReference type="EMBL" id="KI912109">
    <property type="protein sequence ID" value="ETS88247.1"/>
    <property type="molecule type" value="Genomic_DNA"/>
</dbReference>
<reference evidence="4" key="1">
    <citation type="journal article" date="2015" name="BMC Genomics">
        <title>Genomic and transcriptomic analysis of the endophytic fungus Pestalotiopsis fici reveals its lifestyle and high potential for synthesis of natural products.</title>
        <authorList>
            <person name="Wang X."/>
            <person name="Zhang X."/>
            <person name="Liu L."/>
            <person name="Xiang M."/>
            <person name="Wang W."/>
            <person name="Sun X."/>
            <person name="Che Y."/>
            <person name="Guo L."/>
            <person name="Liu G."/>
            <person name="Guo L."/>
            <person name="Wang C."/>
            <person name="Yin W.B."/>
            <person name="Stadler M."/>
            <person name="Zhang X."/>
            <person name="Liu X."/>
        </authorList>
    </citation>
    <scope>NUCLEOTIDE SEQUENCE [LARGE SCALE GENOMIC DNA]</scope>
    <source>
        <strain evidence="4">W106-1 / CGMCC3.15140</strain>
    </source>
</reference>
<dbReference type="OMA" id="VCSPAIV"/>
<dbReference type="PANTHER" id="PTHR12790:SF0">
    <property type="entry name" value="RNA POLYMERASE I-SPECIFIC TRANSCRIPTION INITIATION FACTOR RRN3-RELATED"/>
    <property type="match status" value="1"/>
</dbReference>